<gene>
    <name evidence="7" type="ORF">HNP33_002731</name>
</gene>
<feature type="transmembrane region" description="Helical" evidence="6">
    <location>
        <begin position="161"/>
        <end position="180"/>
    </location>
</feature>
<comment type="subcellular location">
    <subcellularLocation>
        <location evidence="1">Membrane</location>
        <topology evidence="1">Multi-pass membrane protein</topology>
    </subcellularLocation>
</comment>
<keyword evidence="4 6" id="KW-1133">Transmembrane helix</keyword>
<evidence type="ECO:0000256" key="6">
    <source>
        <dbReference type="SAM" id="Phobius"/>
    </source>
</evidence>
<evidence type="ECO:0000256" key="3">
    <source>
        <dbReference type="ARBA" id="ARBA00022692"/>
    </source>
</evidence>
<dbReference type="InterPro" id="IPR036259">
    <property type="entry name" value="MFS_trans_sf"/>
</dbReference>
<evidence type="ECO:0000256" key="5">
    <source>
        <dbReference type="ARBA" id="ARBA00023136"/>
    </source>
</evidence>
<keyword evidence="3 6" id="KW-0812">Transmembrane</keyword>
<dbReference type="SUPFAM" id="SSF103473">
    <property type="entry name" value="MFS general substrate transporter"/>
    <property type="match status" value="1"/>
</dbReference>
<evidence type="ECO:0000313" key="8">
    <source>
        <dbReference type="Proteomes" id="UP000562492"/>
    </source>
</evidence>
<feature type="transmembrane region" description="Helical" evidence="6">
    <location>
        <begin position="186"/>
        <end position="207"/>
    </location>
</feature>
<dbReference type="RefSeq" id="WP_184709397.1">
    <property type="nucleotide sequence ID" value="NZ_JACHKZ010000017.1"/>
</dbReference>
<dbReference type="Proteomes" id="UP000562492">
    <property type="component" value="Unassembled WGS sequence"/>
</dbReference>
<keyword evidence="2" id="KW-0813">Transport</keyword>
<dbReference type="CDD" id="cd17485">
    <property type="entry name" value="MFS_MFSD3"/>
    <property type="match status" value="1"/>
</dbReference>
<dbReference type="PANTHER" id="PTHR12778">
    <property type="entry name" value="SOLUTE CARRIER FAMILY 33 ACETYL-COA TRANSPORTER -RELATED"/>
    <property type="match status" value="1"/>
</dbReference>
<sequence length="441" mass="47157">MAAVMEGADLRTTPAAPAVSAKRPWRFWAVLVALYVAQGVPSYLMIMTVPAALRAAGMPLQQVGMLSILMLPLVLKFIWAPWVDRLRPLRWGHRRGWIVCTQVATVVSVVALAWAGPQAPIGLIVGIGMCMALSIATQDIATDGYATQQLRSDELGRGNAIQAASVAGGVLVGGSLAMFLVEHWGWYPTMGLMALLCLLPLLALPWMQEAGPGANALASGKDVQPHRASIRQFFSRPGVWTALGLAVVYRLSEGMLRSMESSYLLHSGLSLSQVGLIAGSGAAIAGLAGSYLAARWLQRRSRAQVLLGLSSLRVLAFVLFLLHSMQWLGGAVPLAVLAVGLSVQRYMEMVALYALFMSTASRRQPGTDFSILACAELTSYMLSSMAGGFIAKQFQFTGLFATASVIAVGCWLATYWLLQRQTAQTEDVQAEAPMVVGSADT</sequence>
<dbReference type="EMBL" id="JACHKZ010000017">
    <property type="protein sequence ID" value="MBB6578645.1"/>
    <property type="molecule type" value="Genomic_DNA"/>
</dbReference>
<keyword evidence="5 6" id="KW-0472">Membrane</keyword>
<accession>A0ABR6RHJ8</accession>
<organism evidence="7 8">
    <name type="scientific">Comamonas odontotermitis</name>
    <dbReference type="NCBI Taxonomy" id="379895"/>
    <lineage>
        <taxon>Bacteria</taxon>
        <taxon>Pseudomonadati</taxon>
        <taxon>Pseudomonadota</taxon>
        <taxon>Betaproteobacteria</taxon>
        <taxon>Burkholderiales</taxon>
        <taxon>Comamonadaceae</taxon>
        <taxon>Comamonas</taxon>
    </lineage>
</organism>
<reference evidence="7 8" key="1">
    <citation type="submission" date="2020-08" db="EMBL/GenBank/DDBJ databases">
        <title>Functional genomics of gut bacteria from endangered species of beetles.</title>
        <authorList>
            <person name="Carlos-Shanley C."/>
        </authorList>
    </citation>
    <scope>NUCLEOTIDE SEQUENCE [LARGE SCALE GENOMIC DNA]</scope>
    <source>
        <strain evidence="7 8">S00124</strain>
    </source>
</reference>
<keyword evidence="8" id="KW-1185">Reference proteome</keyword>
<evidence type="ECO:0000256" key="2">
    <source>
        <dbReference type="ARBA" id="ARBA00022448"/>
    </source>
</evidence>
<feature type="transmembrane region" description="Helical" evidence="6">
    <location>
        <begin position="121"/>
        <end position="141"/>
    </location>
</feature>
<feature type="transmembrane region" description="Helical" evidence="6">
    <location>
        <begin position="331"/>
        <end position="357"/>
    </location>
</feature>
<feature type="transmembrane region" description="Helical" evidence="6">
    <location>
        <begin position="27"/>
        <end position="53"/>
    </location>
</feature>
<evidence type="ECO:0000313" key="7">
    <source>
        <dbReference type="EMBL" id="MBB6578645.1"/>
    </source>
</evidence>
<feature type="transmembrane region" description="Helical" evidence="6">
    <location>
        <begin position="369"/>
        <end position="390"/>
    </location>
</feature>
<dbReference type="InterPro" id="IPR011701">
    <property type="entry name" value="MFS"/>
</dbReference>
<dbReference type="Gene3D" id="1.20.1250.20">
    <property type="entry name" value="MFS general substrate transporter like domains"/>
    <property type="match status" value="1"/>
</dbReference>
<feature type="transmembrane region" description="Helical" evidence="6">
    <location>
        <begin position="271"/>
        <end position="293"/>
    </location>
</feature>
<feature type="transmembrane region" description="Helical" evidence="6">
    <location>
        <begin position="396"/>
        <end position="418"/>
    </location>
</feature>
<evidence type="ECO:0000256" key="1">
    <source>
        <dbReference type="ARBA" id="ARBA00004141"/>
    </source>
</evidence>
<feature type="transmembrane region" description="Helical" evidence="6">
    <location>
        <begin position="96"/>
        <end position="115"/>
    </location>
</feature>
<feature type="transmembrane region" description="Helical" evidence="6">
    <location>
        <begin position="233"/>
        <end position="251"/>
    </location>
</feature>
<feature type="transmembrane region" description="Helical" evidence="6">
    <location>
        <begin position="65"/>
        <end position="84"/>
    </location>
</feature>
<dbReference type="Pfam" id="PF07690">
    <property type="entry name" value="MFS_1"/>
    <property type="match status" value="1"/>
</dbReference>
<proteinExistence type="predicted"/>
<dbReference type="InterPro" id="IPR004752">
    <property type="entry name" value="AmpG_permease/AT-1"/>
</dbReference>
<name>A0ABR6RHJ8_9BURK</name>
<comment type="caution">
    <text evidence="7">The sequence shown here is derived from an EMBL/GenBank/DDBJ whole genome shotgun (WGS) entry which is preliminary data.</text>
</comment>
<dbReference type="PANTHER" id="PTHR12778:SF10">
    <property type="entry name" value="MAJOR FACILITATOR SUPERFAMILY DOMAIN-CONTAINING PROTEIN 3"/>
    <property type="match status" value="1"/>
</dbReference>
<feature type="transmembrane region" description="Helical" evidence="6">
    <location>
        <begin position="305"/>
        <end position="325"/>
    </location>
</feature>
<evidence type="ECO:0000256" key="4">
    <source>
        <dbReference type="ARBA" id="ARBA00022989"/>
    </source>
</evidence>
<protein>
    <submittedName>
        <fullName evidence="7">PAT family beta-lactamase induction signal transducer AmpG</fullName>
    </submittedName>
</protein>